<comment type="caution">
    <text evidence="3">The sequence shown here is derived from an EMBL/GenBank/DDBJ whole genome shotgun (WGS) entry which is preliminary data.</text>
</comment>
<protein>
    <submittedName>
        <fullName evidence="3">Uncharacterized protein</fullName>
    </submittedName>
</protein>
<keyword evidence="2" id="KW-0732">Signal</keyword>
<evidence type="ECO:0000256" key="1">
    <source>
        <dbReference type="SAM" id="MobiDB-lite"/>
    </source>
</evidence>
<accession>A0A4C1XFT9</accession>
<keyword evidence="4" id="KW-1185">Reference proteome</keyword>
<name>A0A4C1XFT9_EUMVA</name>
<feature type="signal peptide" evidence="2">
    <location>
        <begin position="1"/>
        <end position="25"/>
    </location>
</feature>
<evidence type="ECO:0000313" key="4">
    <source>
        <dbReference type="Proteomes" id="UP000299102"/>
    </source>
</evidence>
<feature type="compositionally biased region" description="Basic and acidic residues" evidence="1">
    <location>
        <begin position="257"/>
        <end position="266"/>
    </location>
</feature>
<dbReference type="EMBL" id="BGZK01000803">
    <property type="protein sequence ID" value="GBP61065.1"/>
    <property type="molecule type" value="Genomic_DNA"/>
</dbReference>
<dbReference type="Proteomes" id="UP000299102">
    <property type="component" value="Unassembled WGS sequence"/>
</dbReference>
<reference evidence="3 4" key="1">
    <citation type="journal article" date="2019" name="Commun. Biol.">
        <title>The bagworm genome reveals a unique fibroin gene that provides high tensile strength.</title>
        <authorList>
            <person name="Kono N."/>
            <person name="Nakamura H."/>
            <person name="Ohtoshi R."/>
            <person name="Tomita M."/>
            <person name="Numata K."/>
            <person name="Arakawa K."/>
        </authorList>
    </citation>
    <scope>NUCLEOTIDE SEQUENCE [LARGE SCALE GENOMIC DNA]</scope>
</reference>
<feature type="chain" id="PRO_5020025918" evidence="2">
    <location>
        <begin position="26"/>
        <end position="321"/>
    </location>
</feature>
<gene>
    <name evidence="3" type="ORF">EVAR_48564_1</name>
</gene>
<proteinExistence type="predicted"/>
<organism evidence="3 4">
    <name type="scientific">Eumeta variegata</name>
    <name type="common">Bagworm moth</name>
    <name type="synonym">Eumeta japonica</name>
    <dbReference type="NCBI Taxonomy" id="151549"/>
    <lineage>
        <taxon>Eukaryota</taxon>
        <taxon>Metazoa</taxon>
        <taxon>Ecdysozoa</taxon>
        <taxon>Arthropoda</taxon>
        <taxon>Hexapoda</taxon>
        <taxon>Insecta</taxon>
        <taxon>Pterygota</taxon>
        <taxon>Neoptera</taxon>
        <taxon>Endopterygota</taxon>
        <taxon>Lepidoptera</taxon>
        <taxon>Glossata</taxon>
        <taxon>Ditrysia</taxon>
        <taxon>Tineoidea</taxon>
        <taxon>Psychidae</taxon>
        <taxon>Oiketicinae</taxon>
        <taxon>Eumeta</taxon>
    </lineage>
</organism>
<sequence>MFAAVRYKLFWSWSFLEVMVSVTSASSVVTLAADGAFDSLTLEGCDDIAVLEALDDCDAGASLMSFLLDSSLRVSKSDSNSAIKLSFPTAPPRNARGSDPCTWPGRYLTQKQIGRARHETSRLAPIGFTSYQQTQNEDLYGYVVRRNRRSRTCTHKQTLKHTDTVHLPNARTRPNRTGIGRQLPGRIGLLLADKWGHPQVNDNPLCKSDRYWKRDPTGAHLRHRNRTRTRRADGQFGVARGSYLSTVALLRSVPPNKRADQRENGMKSHSKFAGEVPRAHQRRRPPSPRWWFRSVADEGDAASCLASVGARRTRPIVLRVK</sequence>
<evidence type="ECO:0000256" key="2">
    <source>
        <dbReference type="SAM" id="SignalP"/>
    </source>
</evidence>
<dbReference type="AlphaFoldDB" id="A0A4C1XFT9"/>
<evidence type="ECO:0000313" key="3">
    <source>
        <dbReference type="EMBL" id="GBP61065.1"/>
    </source>
</evidence>
<feature type="region of interest" description="Disordered" evidence="1">
    <location>
        <begin position="255"/>
        <end position="287"/>
    </location>
</feature>